<gene>
    <name evidence="1" type="ORF">MNBD_GAMMA01-1340</name>
</gene>
<evidence type="ECO:0000313" key="1">
    <source>
        <dbReference type="EMBL" id="VAW38956.1"/>
    </source>
</evidence>
<name>A0A3B0W2Y4_9ZZZZ</name>
<proteinExistence type="predicted"/>
<dbReference type="InterPro" id="IPR011050">
    <property type="entry name" value="Pectin_lyase_fold/virulence"/>
</dbReference>
<organism evidence="1">
    <name type="scientific">hydrothermal vent metagenome</name>
    <dbReference type="NCBI Taxonomy" id="652676"/>
    <lineage>
        <taxon>unclassified sequences</taxon>
        <taxon>metagenomes</taxon>
        <taxon>ecological metagenomes</taxon>
    </lineage>
</organism>
<evidence type="ECO:0008006" key="2">
    <source>
        <dbReference type="Google" id="ProtNLM"/>
    </source>
</evidence>
<reference evidence="1" key="1">
    <citation type="submission" date="2018-06" db="EMBL/GenBank/DDBJ databases">
        <authorList>
            <person name="Zhirakovskaya E."/>
        </authorList>
    </citation>
    <scope>NUCLEOTIDE SEQUENCE</scope>
</reference>
<sequence length="358" mass="36900">MAVIPKSIGTIGRDYSSMTLWGADLDDTGIYASGDDALGEVYNDSAFDEGLTINGGAVAGLNSVKLTVPLSDRHDGTAGTGARMVGSTSRILTLATPSGFDSNYIVEWLEWDKNNYADEAVTTFGSNFGDVPVIRNMLIHDANGGDSYLGLVSAGARDLQVVRCIVYNLTRSTGLDVRGLNIDADQASGGLYNNIIWNVKNPGAGNSSGISVLANSVNSTVKNNISIGTTADGVGIATDYNFGGTNPDSDYNLSSDDTADDGGGANNLINGIAADQFISTVDGIEDLHLKSGADAIDTGVDLITTPVGVNIDINGRDVDSEGDTWDMGAHEFVEAGGATVKSNPLCGSIGGLLMGPIG</sequence>
<dbReference type="AlphaFoldDB" id="A0A3B0W2Y4"/>
<dbReference type="EMBL" id="UOEW01000214">
    <property type="protein sequence ID" value="VAW38956.1"/>
    <property type="molecule type" value="Genomic_DNA"/>
</dbReference>
<dbReference type="SUPFAM" id="SSF51126">
    <property type="entry name" value="Pectin lyase-like"/>
    <property type="match status" value="1"/>
</dbReference>
<protein>
    <recommendedName>
        <fullName evidence="2">Right handed beta helix domain-containing protein</fullName>
    </recommendedName>
</protein>
<accession>A0A3B0W2Y4</accession>